<dbReference type="InterPro" id="IPR017871">
    <property type="entry name" value="ABC_transporter-like_CS"/>
</dbReference>
<reference evidence="8" key="2">
    <citation type="journal article" date="2021" name="PeerJ">
        <title>Extensive microbial diversity within the chicken gut microbiome revealed by metagenomics and culture.</title>
        <authorList>
            <person name="Gilroy R."/>
            <person name="Ravi A."/>
            <person name="Getino M."/>
            <person name="Pursley I."/>
            <person name="Horton D.L."/>
            <person name="Alikhan N.F."/>
            <person name="Baker D."/>
            <person name="Gharbi K."/>
            <person name="Hall N."/>
            <person name="Watson M."/>
            <person name="Adriaenssens E.M."/>
            <person name="Foster-Nyarko E."/>
            <person name="Jarju S."/>
            <person name="Secka A."/>
            <person name="Antonio M."/>
            <person name="Oren A."/>
            <person name="Chaudhuri R.R."/>
            <person name="La Ragione R."/>
            <person name="Hildebrand F."/>
            <person name="Pallen M.J."/>
        </authorList>
    </citation>
    <scope>NUCLEOTIDE SEQUENCE</scope>
    <source>
        <strain evidence="8">ChiW16-3235</strain>
    </source>
</reference>
<dbReference type="GO" id="GO:0043190">
    <property type="term" value="C:ATP-binding cassette (ABC) transporter complex"/>
    <property type="evidence" value="ECO:0007669"/>
    <property type="project" value="InterPro"/>
</dbReference>
<accession>A0A9D1E613</accession>
<reference evidence="8" key="1">
    <citation type="submission" date="2020-10" db="EMBL/GenBank/DDBJ databases">
        <authorList>
            <person name="Gilroy R."/>
        </authorList>
    </citation>
    <scope>NUCLEOTIDE SEQUENCE</scope>
    <source>
        <strain evidence="8">ChiW16-3235</strain>
    </source>
</reference>
<evidence type="ECO:0000256" key="5">
    <source>
        <dbReference type="ARBA" id="ARBA00022967"/>
    </source>
</evidence>
<proteinExistence type="predicted"/>
<dbReference type="GO" id="GO:0005524">
    <property type="term" value="F:ATP binding"/>
    <property type="evidence" value="ECO:0007669"/>
    <property type="project" value="UniProtKB-KW"/>
</dbReference>
<dbReference type="InterPro" id="IPR027417">
    <property type="entry name" value="P-loop_NTPase"/>
</dbReference>
<dbReference type="SUPFAM" id="SSF52540">
    <property type="entry name" value="P-loop containing nucleoside triphosphate hydrolases"/>
    <property type="match status" value="1"/>
</dbReference>
<dbReference type="InterPro" id="IPR003439">
    <property type="entry name" value="ABC_transporter-like_ATP-bd"/>
</dbReference>
<dbReference type="PANTHER" id="PTHR42781:SF4">
    <property type="entry name" value="SPERMIDINE_PUTRESCINE IMPORT ATP-BINDING PROTEIN POTA"/>
    <property type="match status" value="1"/>
</dbReference>
<name>A0A9D1E613_9FIRM</name>
<evidence type="ECO:0000256" key="1">
    <source>
        <dbReference type="ARBA" id="ARBA00022448"/>
    </source>
</evidence>
<dbReference type="SUPFAM" id="SSF50331">
    <property type="entry name" value="MOP-like"/>
    <property type="match status" value="2"/>
</dbReference>
<dbReference type="FunFam" id="3.40.50.300:FF:000042">
    <property type="entry name" value="Maltose/maltodextrin ABC transporter, ATP-binding protein"/>
    <property type="match status" value="1"/>
</dbReference>
<dbReference type="InterPro" id="IPR050093">
    <property type="entry name" value="ABC_SmlMolc_Importer"/>
</dbReference>
<feature type="domain" description="ABC transporter" evidence="7">
    <location>
        <begin position="7"/>
        <end position="256"/>
    </location>
</feature>
<evidence type="ECO:0000256" key="2">
    <source>
        <dbReference type="ARBA" id="ARBA00022475"/>
    </source>
</evidence>
<keyword evidence="6" id="KW-0472">Membrane</keyword>
<dbReference type="InterPro" id="IPR017879">
    <property type="entry name" value="PotA_ATP-bd"/>
</dbReference>
<keyword evidence="1" id="KW-0813">Transport</keyword>
<protein>
    <submittedName>
        <fullName evidence="8">ABC transporter ATP-binding protein</fullName>
    </submittedName>
</protein>
<evidence type="ECO:0000313" key="9">
    <source>
        <dbReference type="Proteomes" id="UP000823913"/>
    </source>
</evidence>
<organism evidence="8 9">
    <name type="scientific">Candidatus Coproplasma avicola</name>
    <dbReference type="NCBI Taxonomy" id="2840744"/>
    <lineage>
        <taxon>Bacteria</taxon>
        <taxon>Bacillati</taxon>
        <taxon>Bacillota</taxon>
        <taxon>Clostridia</taxon>
        <taxon>Eubacteriales</taxon>
        <taxon>Candidatus Coproplasma</taxon>
    </lineage>
</organism>
<evidence type="ECO:0000256" key="6">
    <source>
        <dbReference type="ARBA" id="ARBA00023136"/>
    </source>
</evidence>
<dbReference type="PROSITE" id="PS00211">
    <property type="entry name" value="ABC_TRANSPORTER_1"/>
    <property type="match status" value="1"/>
</dbReference>
<keyword evidence="2" id="KW-1003">Cell membrane</keyword>
<dbReference type="EMBL" id="DVHK01000076">
    <property type="protein sequence ID" value="HIR67090.1"/>
    <property type="molecule type" value="Genomic_DNA"/>
</dbReference>
<keyword evidence="4 8" id="KW-0067">ATP-binding</keyword>
<sequence>MTNQNIIELIDVRKVFDDETIAVDNFNLQVKKGEFVTFLGPSGCGKTTTLRMIAGFDLPTSGKILLNGEDISNLPPNKRPVNTVFQKYALFPHLNVYENIAFGLRLKRVENTYKNEAGDSYTKKERLTKKEIDRKVKKALEIVDLEGFEKRSVSTLSGGQQQRVAIARAIVNEPEILLLDEPLGALDLKMRKEMQIELKNMHRRLGITFIYVTHDQEEALTMSDKIVVINDGEIQQTGTPTEIYNEPVNTFVADFIGESNIFNGAVVGKYKVRFCGATFDCVDDFEINQLVDVVVRPEDIIICKPGQGQLKGKVISTVFKGVHYEITVEVGRFEIVIQSTAYAEPGKDIGMKIEPDGIHLMKPVYTINRFEGVITKNNTVEFGDGEFDCDVTSLYPGSHLDEDGYLITAAGEKLDLTGVEVNVEVDTHDITMSDDKDEGGAQGTIISMIYKGDHYRYIVRTEENEEDYVLSCPDMWNTDDFVSLVIPKDKIKLTLKQTAEND</sequence>
<comment type="caution">
    <text evidence="8">The sequence shown here is derived from an EMBL/GenBank/DDBJ whole genome shotgun (WGS) entry which is preliminary data.</text>
</comment>
<dbReference type="SMART" id="SM00382">
    <property type="entry name" value="AAA"/>
    <property type="match status" value="1"/>
</dbReference>
<dbReference type="GO" id="GO:0015594">
    <property type="term" value="F:ABC-type putrescine transporter activity"/>
    <property type="evidence" value="ECO:0007669"/>
    <property type="project" value="InterPro"/>
</dbReference>
<evidence type="ECO:0000259" key="7">
    <source>
        <dbReference type="PROSITE" id="PS50893"/>
    </source>
</evidence>
<dbReference type="Gene3D" id="3.40.50.300">
    <property type="entry name" value="P-loop containing nucleotide triphosphate hydrolases"/>
    <property type="match status" value="1"/>
</dbReference>
<dbReference type="CDD" id="cd03300">
    <property type="entry name" value="ABC_PotA_N"/>
    <property type="match status" value="1"/>
</dbReference>
<dbReference type="GO" id="GO:0016887">
    <property type="term" value="F:ATP hydrolysis activity"/>
    <property type="evidence" value="ECO:0007669"/>
    <property type="project" value="InterPro"/>
</dbReference>
<dbReference type="PANTHER" id="PTHR42781">
    <property type="entry name" value="SPERMIDINE/PUTRESCINE IMPORT ATP-BINDING PROTEIN POTA"/>
    <property type="match status" value="1"/>
</dbReference>
<dbReference type="Pfam" id="PF00005">
    <property type="entry name" value="ABC_tran"/>
    <property type="match status" value="1"/>
</dbReference>
<dbReference type="InterPro" id="IPR003593">
    <property type="entry name" value="AAA+_ATPase"/>
</dbReference>
<dbReference type="PROSITE" id="PS50893">
    <property type="entry name" value="ABC_TRANSPORTER_2"/>
    <property type="match status" value="1"/>
</dbReference>
<evidence type="ECO:0000313" key="8">
    <source>
        <dbReference type="EMBL" id="HIR67090.1"/>
    </source>
</evidence>
<keyword evidence="3" id="KW-0547">Nucleotide-binding</keyword>
<dbReference type="Gene3D" id="2.40.50.100">
    <property type="match status" value="1"/>
</dbReference>
<dbReference type="AlphaFoldDB" id="A0A9D1E613"/>
<dbReference type="InterPro" id="IPR008995">
    <property type="entry name" value="Mo/tungstate-bd_C_term_dom"/>
</dbReference>
<dbReference type="Pfam" id="PF08402">
    <property type="entry name" value="TOBE_2"/>
    <property type="match status" value="1"/>
</dbReference>
<evidence type="ECO:0000256" key="3">
    <source>
        <dbReference type="ARBA" id="ARBA00022741"/>
    </source>
</evidence>
<evidence type="ECO:0000256" key="4">
    <source>
        <dbReference type="ARBA" id="ARBA00022840"/>
    </source>
</evidence>
<gene>
    <name evidence="8" type="ORF">IAB94_03450</name>
</gene>
<dbReference type="Proteomes" id="UP000823913">
    <property type="component" value="Unassembled WGS sequence"/>
</dbReference>
<dbReference type="InterPro" id="IPR013611">
    <property type="entry name" value="Transp-assoc_OB_typ2"/>
</dbReference>
<keyword evidence="5" id="KW-1278">Translocase</keyword>